<reference evidence="6" key="1">
    <citation type="submission" date="2019-02" db="EMBL/GenBank/DDBJ databases">
        <authorList>
            <person name="Gruber-Vodicka R. H."/>
            <person name="Seah K. B. B."/>
        </authorList>
    </citation>
    <scope>NUCLEOTIDE SEQUENCE</scope>
    <source>
        <strain evidence="6">BECK_S127</strain>
        <strain evidence="5">BECK_S1320</strain>
        <strain evidence="4">BECK_S1321</strain>
    </source>
</reference>
<keyword evidence="1 2" id="KW-0998">Cell outer membrane</keyword>
<dbReference type="GO" id="GO:0009279">
    <property type="term" value="C:cell outer membrane"/>
    <property type="evidence" value="ECO:0007669"/>
    <property type="project" value="UniProtKB-SubCell"/>
</dbReference>
<evidence type="ECO:0000256" key="1">
    <source>
        <dbReference type="ARBA" id="ARBA00023237"/>
    </source>
</evidence>
<comment type="subunit">
    <text evidence="2">Component of the lipopolysaccharide transport and assembly complex. Interacts with LptE and LptA.</text>
</comment>
<organism evidence="6">
    <name type="scientific">Candidatus Kentrum sp. SD</name>
    <dbReference type="NCBI Taxonomy" id="2126332"/>
    <lineage>
        <taxon>Bacteria</taxon>
        <taxon>Pseudomonadati</taxon>
        <taxon>Pseudomonadota</taxon>
        <taxon>Gammaproteobacteria</taxon>
        <taxon>Candidatus Kentrum</taxon>
    </lineage>
</organism>
<keyword evidence="2" id="KW-0472">Membrane</keyword>
<protein>
    <recommendedName>
        <fullName evidence="2">LPS-assembly protein LptD</fullName>
    </recommendedName>
</protein>
<dbReference type="InterPro" id="IPR050218">
    <property type="entry name" value="LptD"/>
</dbReference>
<dbReference type="PANTHER" id="PTHR30189:SF1">
    <property type="entry name" value="LPS-ASSEMBLY PROTEIN LPTD"/>
    <property type="match status" value="1"/>
</dbReference>
<evidence type="ECO:0000259" key="3">
    <source>
        <dbReference type="Pfam" id="PF04453"/>
    </source>
</evidence>
<dbReference type="EMBL" id="CAADFR010000008">
    <property type="protein sequence ID" value="VFK37012.1"/>
    <property type="molecule type" value="Genomic_DNA"/>
</dbReference>
<dbReference type="Pfam" id="PF04453">
    <property type="entry name" value="LptD"/>
    <property type="match status" value="1"/>
</dbReference>
<dbReference type="GO" id="GO:1990351">
    <property type="term" value="C:transporter complex"/>
    <property type="evidence" value="ECO:0007669"/>
    <property type="project" value="TreeGrafter"/>
</dbReference>
<evidence type="ECO:0000313" key="5">
    <source>
        <dbReference type="EMBL" id="VFK42083.1"/>
    </source>
</evidence>
<dbReference type="GO" id="GO:0043165">
    <property type="term" value="P:Gram-negative-bacterium-type cell outer membrane assembly"/>
    <property type="evidence" value="ECO:0007669"/>
    <property type="project" value="UniProtKB-UniRule"/>
</dbReference>
<evidence type="ECO:0000313" key="4">
    <source>
        <dbReference type="EMBL" id="VFK37012.1"/>
    </source>
</evidence>
<dbReference type="EMBL" id="CAADFU010000014">
    <property type="protein sequence ID" value="VFK42083.1"/>
    <property type="molecule type" value="Genomic_DNA"/>
</dbReference>
<comment type="similarity">
    <text evidence="2">Belongs to the LptD family.</text>
</comment>
<comment type="function">
    <text evidence="2">Together with LptE, is involved in the assembly of lipopolysaccharide (LPS) at the surface of the outer membrane.</text>
</comment>
<dbReference type="PANTHER" id="PTHR30189">
    <property type="entry name" value="LPS-ASSEMBLY PROTEIN"/>
    <property type="match status" value="1"/>
</dbReference>
<keyword evidence="2" id="KW-0732">Signal</keyword>
<comment type="subcellular location">
    <subcellularLocation>
        <location evidence="2">Cell outer membrane</location>
    </subcellularLocation>
</comment>
<dbReference type="AlphaFoldDB" id="A0A451BRT9"/>
<gene>
    <name evidence="2" type="primary">lptD</name>
    <name evidence="6" type="ORF">BECKSD772D_GA0070982_11961</name>
    <name evidence="5" type="ORF">BECKSD772E_GA0070983_10141</name>
    <name evidence="4" type="ORF">BECKSD772F_GA0070984_100841</name>
</gene>
<evidence type="ECO:0000313" key="6">
    <source>
        <dbReference type="EMBL" id="VFK81006.1"/>
    </source>
</evidence>
<comment type="caution">
    <text evidence="2">Lacks conserved residue(s) required for the propagation of feature annotation.</text>
</comment>
<proteinExistence type="inferred from homology"/>
<dbReference type="InterPro" id="IPR020889">
    <property type="entry name" value="LipoPS_assembly_LptD"/>
</dbReference>
<sequence length="704" mass="79674">MTSTYLLADESSVSDESIITLEGNVQVRRGAKYLSADAAQYDKSSETMDIQGNIEVWDAGQYLVGDFAHMNFVSNESQIENGSFLLTDRHGHGTASRIRLQDSSNLIKAEKATYTTCTPSPGRFSVGSVGGEDLKTEDWWLTAKKIKLDKAEDRGTARDVTIKLKGVPIFYTPYLSFPLSDKRKTGFLAPKFGVSDSNGIDITAPFYWNIAPERDATVAVREMANRGVLLQGEYRYLSRIGPGMIGVEFLPNDKLRNENRSAFRFRHTGNLSQRWHADVDFNHMSDKNYLEDMGTSLDMSSTRFLEQRADIGYWGDGWWARGRIQDYQVLDETILPGSRPYEQLPQLMFGTHHSEHNGAFNVQLQGELVNFQRRTGVTGTRFDIIPSVTYPLRTISAFLVPKLALRHTRYDLGGTDAGKSDTPKRTLPIFSLDSGIFLDRTTRLGKRAYTHTLEPRLYYLFVPYDNQNDIPIFDTSEYTFGFGTLFRDHRFAGADRVGDANQVSLALTTRLLDRQAGGKEVFRASVGQIQYLRDRKVHLSDQTTIDMESSSEVIAQVAAEVARGWKVKSELQYDVRDNTATRSNFSVRYKPDEQRVFNLGYRYNRGQLEQANTSFRWSLAENWGGIGSWTYALLKSRTVETVVGVEYDTCCWGARALVQRFLSNTDGEFNNAFFLQFELKGLTGIGRKTGRFLTETVPGYQNKF</sequence>
<feature type="domain" description="LptD C-terminal" evidence="3">
    <location>
        <begin position="259"/>
        <end position="623"/>
    </location>
</feature>
<name>A0A451BRT9_9GAMM</name>
<accession>A0A451BRT9</accession>
<dbReference type="EMBL" id="CAADHB010000196">
    <property type="protein sequence ID" value="VFK81006.1"/>
    <property type="molecule type" value="Genomic_DNA"/>
</dbReference>
<dbReference type="GO" id="GO:0015920">
    <property type="term" value="P:lipopolysaccharide transport"/>
    <property type="evidence" value="ECO:0007669"/>
    <property type="project" value="InterPro"/>
</dbReference>
<dbReference type="HAMAP" id="MF_01411">
    <property type="entry name" value="LPS_assembly_LptD"/>
    <property type="match status" value="1"/>
</dbReference>
<dbReference type="InterPro" id="IPR007543">
    <property type="entry name" value="LptD_C"/>
</dbReference>
<evidence type="ECO:0000256" key="2">
    <source>
        <dbReference type="HAMAP-Rule" id="MF_01411"/>
    </source>
</evidence>